<gene>
    <name evidence="3" type="ORF">Microterr_00480</name>
</gene>
<evidence type="ECO:0000313" key="4">
    <source>
        <dbReference type="Proteomes" id="UP001317779"/>
    </source>
</evidence>
<organism evidence="3 4">
    <name type="scientific">Microbacterium terricola</name>
    <dbReference type="NCBI Taxonomy" id="344163"/>
    <lineage>
        <taxon>Bacteria</taxon>
        <taxon>Bacillati</taxon>
        <taxon>Actinomycetota</taxon>
        <taxon>Actinomycetes</taxon>
        <taxon>Micrococcales</taxon>
        <taxon>Microbacteriaceae</taxon>
        <taxon>Microbacterium</taxon>
    </lineage>
</organism>
<evidence type="ECO:0000256" key="1">
    <source>
        <dbReference type="SAM" id="Coils"/>
    </source>
</evidence>
<feature type="transmembrane region" description="Helical" evidence="2">
    <location>
        <begin position="12"/>
        <end position="33"/>
    </location>
</feature>
<protein>
    <submittedName>
        <fullName evidence="3">Uncharacterized protein</fullName>
    </submittedName>
</protein>
<keyword evidence="2" id="KW-0472">Membrane</keyword>
<dbReference type="RefSeq" id="WP_263796823.1">
    <property type="nucleotide sequence ID" value="NZ_AP027141.1"/>
</dbReference>
<evidence type="ECO:0000313" key="3">
    <source>
        <dbReference type="EMBL" id="BDV29388.1"/>
    </source>
</evidence>
<keyword evidence="2" id="KW-1133">Transmembrane helix</keyword>
<feature type="coiled-coil region" evidence="1">
    <location>
        <begin position="228"/>
        <end position="255"/>
    </location>
</feature>
<keyword evidence="2" id="KW-0812">Transmembrane</keyword>
<name>A0ABM8DUS2_9MICO</name>
<accession>A0ABM8DUS2</accession>
<evidence type="ECO:0000256" key="2">
    <source>
        <dbReference type="SAM" id="Phobius"/>
    </source>
</evidence>
<keyword evidence="4" id="KW-1185">Reference proteome</keyword>
<dbReference type="Proteomes" id="UP001317779">
    <property type="component" value="Chromosome"/>
</dbReference>
<reference evidence="3 4" key="1">
    <citation type="submission" date="2022-12" db="EMBL/GenBank/DDBJ databases">
        <title>Microbacterium terricola strain KV-448 chromosome, complete genome.</title>
        <authorList>
            <person name="Oshima T."/>
            <person name="Moriya T."/>
            <person name="Bessho Y."/>
        </authorList>
    </citation>
    <scope>NUCLEOTIDE SEQUENCE [LARGE SCALE GENOMIC DNA]</scope>
    <source>
        <strain evidence="3 4">KV-448</strain>
    </source>
</reference>
<keyword evidence="1" id="KW-0175">Coiled coil</keyword>
<dbReference type="EMBL" id="AP027141">
    <property type="protein sequence ID" value="BDV29388.1"/>
    <property type="molecule type" value="Genomic_DNA"/>
</dbReference>
<proteinExistence type="predicted"/>
<sequence>MAEAWPVVLAWVVPALVVFASAAVAITLIVWGIRQARRGRKARGRAEAARTEAGAALVRLDDAVEELDIEVGLSGALHDGTAPPALRRARLTAQHVRDDGFERFRAISEEGVHPAQVRDGARHIQAKAIEALAAVTRAQAEHGTWVRAHITAGEQVAAARRRLAAARESLGDPAALVAELSQRFADDEWRGAARAAHGAVTAAASAQEHLDRAAELAADPAANALPELAAGERALRQVEAEARALEESHRLVLQAAQALPDEFSAARAAHAQATALLPGLAPAAAERLTAELRGVDARLAELEPDAERRPTRTVDAIARLRGSLDLAVGDARTAQQRLRGARTALPGTLAAARHTIAEAEASVSDGGADADARARLASAQRELAAARQGQDPVAALDAARRAIRDAEDAKALGDYARLAGP</sequence>